<feature type="chain" id="PRO_5037306903" description="DUF5666 domain-containing protein" evidence="1">
    <location>
        <begin position="25"/>
        <end position="124"/>
    </location>
</feature>
<dbReference type="KEGG" id="psym:J1N51_12995"/>
<proteinExistence type="predicted"/>
<evidence type="ECO:0000313" key="3">
    <source>
        <dbReference type="Proteomes" id="UP000682739"/>
    </source>
</evidence>
<evidence type="ECO:0000313" key="2">
    <source>
        <dbReference type="EMBL" id="QTH63624.1"/>
    </source>
</evidence>
<dbReference type="AlphaFoldDB" id="A0A975DBC0"/>
<dbReference type="EMBL" id="CP072110">
    <property type="protein sequence ID" value="QTH63624.1"/>
    <property type="molecule type" value="Genomic_DNA"/>
</dbReference>
<gene>
    <name evidence="2" type="ORF">J1N51_12995</name>
</gene>
<evidence type="ECO:0008006" key="4">
    <source>
        <dbReference type="Google" id="ProtNLM"/>
    </source>
</evidence>
<evidence type="ECO:0000256" key="1">
    <source>
        <dbReference type="SAM" id="SignalP"/>
    </source>
</evidence>
<dbReference type="Proteomes" id="UP000682739">
    <property type="component" value="Chromosome"/>
</dbReference>
<accession>A0A975DBC0</accession>
<keyword evidence="3" id="KW-1185">Reference proteome</keyword>
<feature type="signal peptide" evidence="1">
    <location>
        <begin position="1"/>
        <end position="24"/>
    </location>
</feature>
<sequence length="124" mass="13518">MKTQLLSVVLITLVSLFFTNTSLAHGDPTPKHGGVVKVEHEMMFELVRDDAGTSLYLRDHGKPYPTEKLTGSVTVLASGKKVEADLQPAGENKMTANVKIEDGAKVLVKVKEDGHHSVTVRFSF</sequence>
<name>A0A975DBC0_9GAMM</name>
<reference evidence="2" key="1">
    <citation type="submission" date="2021-03" db="EMBL/GenBank/DDBJ databases">
        <title>Description of Psychrosphaera ytuae sp. nov. isolated from deep sea sediment of South China Sea.</title>
        <authorList>
            <person name="Zhang J."/>
            <person name="Xu X.-D."/>
        </authorList>
    </citation>
    <scope>NUCLEOTIDE SEQUENCE</scope>
    <source>
        <strain evidence="2">MTZ26</strain>
    </source>
</reference>
<protein>
    <recommendedName>
        <fullName evidence="4">DUF5666 domain-containing protein</fullName>
    </recommendedName>
</protein>
<dbReference type="RefSeq" id="WP_208831680.1">
    <property type="nucleotide sequence ID" value="NZ_CP072110.1"/>
</dbReference>
<organism evidence="2 3">
    <name type="scientific">Psychrosphaera ytuae</name>
    <dbReference type="NCBI Taxonomy" id="2820710"/>
    <lineage>
        <taxon>Bacteria</taxon>
        <taxon>Pseudomonadati</taxon>
        <taxon>Pseudomonadota</taxon>
        <taxon>Gammaproteobacteria</taxon>
        <taxon>Alteromonadales</taxon>
        <taxon>Pseudoalteromonadaceae</taxon>
        <taxon>Psychrosphaera</taxon>
    </lineage>
</organism>
<keyword evidence="1" id="KW-0732">Signal</keyword>